<proteinExistence type="inferred from homology"/>
<sequence length="260" mass="29619">MNEYLEGIWAARYFWVHLAMSDLRGRWRRSFFGVLWSLIQPLGLTVLISIVFSNIFNSAISEYAPYILSGVIIWEYIVFNVSGGALAFVQADAYIKQTRHPLAIYTLRNVISGLVVLAMASISLVGWVLVVMPQNFGWAWLAALTIFPIIGMIVWPWATIMAYFSARFRDLPHALGLILQAVWFVSPIYFETSVFRKGNLHVLLDYNPLYHLLQIVRAPLLHGEWPVAANYLWCFGTIAVLTMIAALVGRSAERRVIFYL</sequence>
<comment type="similarity">
    <text evidence="1">Belongs to the ABC-2 integral membrane protein family.</text>
</comment>
<organism evidence="5 6">
    <name type="scientific">Mesorhizobium opportunistum</name>
    <dbReference type="NCBI Taxonomy" id="593909"/>
    <lineage>
        <taxon>Bacteria</taxon>
        <taxon>Pseudomonadati</taxon>
        <taxon>Pseudomonadota</taxon>
        <taxon>Alphaproteobacteria</taxon>
        <taxon>Hyphomicrobiales</taxon>
        <taxon>Phyllobacteriaceae</taxon>
        <taxon>Mesorhizobium</taxon>
    </lineage>
</organism>
<evidence type="ECO:0000256" key="2">
    <source>
        <dbReference type="ARBA" id="ARBA00022448"/>
    </source>
</evidence>
<feature type="transmembrane region" description="Helical" evidence="3">
    <location>
        <begin position="171"/>
        <end position="190"/>
    </location>
</feature>
<protein>
    <submittedName>
        <fullName evidence="5">ABC transporter permease</fullName>
    </submittedName>
</protein>
<keyword evidence="3" id="KW-0472">Membrane</keyword>
<dbReference type="Proteomes" id="UP001464387">
    <property type="component" value="Unassembled WGS sequence"/>
</dbReference>
<evidence type="ECO:0000259" key="4">
    <source>
        <dbReference type="PROSITE" id="PS51012"/>
    </source>
</evidence>
<evidence type="ECO:0000256" key="1">
    <source>
        <dbReference type="ARBA" id="ARBA00007783"/>
    </source>
</evidence>
<gene>
    <name evidence="5" type="ORF">NKI33_31760</name>
</gene>
<feature type="transmembrane region" description="Helical" evidence="3">
    <location>
        <begin position="30"/>
        <end position="52"/>
    </location>
</feature>
<dbReference type="PANTHER" id="PTHR30413">
    <property type="entry name" value="INNER MEMBRANE TRANSPORT PERMEASE"/>
    <property type="match status" value="1"/>
</dbReference>
<dbReference type="RefSeq" id="WP_287274843.1">
    <property type="nucleotide sequence ID" value="NZ_JAMYMY010000078.1"/>
</dbReference>
<dbReference type="PANTHER" id="PTHR30413:SF10">
    <property type="entry name" value="CAPSULE POLYSACCHARIDE EXPORT INNER-MEMBRANE PROTEIN CTRC"/>
    <property type="match status" value="1"/>
</dbReference>
<keyword evidence="6" id="KW-1185">Reference proteome</keyword>
<feature type="transmembrane region" description="Helical" evidence="3">
    <location>
        <begin position="64"/>
        <end position="89"/>
    </location>
</feature>
<accession>A0ABV1YQT9</accession>
<dbReference type="InterPro" id="IPR047817">
    <property type="entry name" value="ABC2_TM_bact-type"/>
</dbReference>
<keyword evidence="2" id="KW-0813">Transport</keyword>
<dbReference type="PROSITE" id="PS51012">
    <property type="entry name" value="ABC_TM2"/>
    <property type="match status" value="1"/>
</dbReference>
<feature type="transmembrane region" description="Helical" evidence="3">
    <location>
        <begin position="230"/>
        <end position="249"/>
    </location>
</feature>
<evidence type="ECO:0000313" key="5">
    <source>
        <dbReference type="EMBL" id="MER8937516.1"/>
    </source>
</evidence>
<comment type="caution">
    <text evidence="5">The sequence shown here is derived from an EMBL/GenBank/DDBJ whole genome shotgun (WGS) entry which is preliminary data.</text>
</comment>
<dbReference type="EMBL" id="JAMYPJ010000080">
    <property type="protein sequence ID" value="MER8937516.1"/>
    <property type="molecule type" value="Genomic_DNA"/>
</dbReference>
<feature type="transmembrane region" description="Helical" evidence="3">
    <location>
        <begin position="138"/>
        <end position="164"/>
    </location>
</feature>
<evidence type="ECO:0000256" key="3">
    <source>
        <dbReference type="SAM" id="Phobius"/>
    </source>
</evidence>
<name>A0ABV1YQT9_9HYPH</name>
<evidence type="ECO:0000313" key="6">
    <source>
        <dbReference type="Proteomes" id="UP001464387"/>
    </source>
</evidence>
<keyword evidence="3" id="KW-1133">Transmembrane helix</keyword>
<keyword evidence="3" id="KW-0812">Transmembrane</keyword>
<feature type="domain" description="ABC transmembrane type-2" evidence="4">
    <location>
        <begin position="32"/>
        <end position="252"/>
    </location>
</feature>
<feature type="transmembrane region" description="Helical" evidence="3">
    <location>
        <begin position="110"/>
        <end position="132"/>
    </location>
</feature>
<reference evidence="5 6" key="1">
    <citation type="journal article" date="2024" name="Proc. Natl. Acad. Sci. U.S.A.">
        <title>The evolutionary genomics of adaptation to stress in wild rhizobium bacteria.</title>
        <authorList>
            <person name="Kehlet-Delgado H."/>
            <person name="Montoya A.P."/>
            <person name="Jensen K.T."/>
            <person name="Wendlandt C.E."/>
            <person name="Dexheimer C."/>
            <person name="Roberts M."/>
            <person name="Torres Martinez L."/>
            <person name="Friesen M.L."/>
            <person name="Griffitts J.S."/>
            <person name="Porter S.S."/>
        </authorList>
    </citation>
    <scope>NUCLEOTIDE SEQUENCE [LARGE SCALE GENOMIC DNA]</scope>
    <source>
        <strain evidence="5 6">M0729</strain>
    </source>
</reference>